<protein>
    <recommendedName>
        <fullName evidence="3">CNH domain-containing protein</fullName>
    </recommendedName>
</protein>
<organism evidence="1 2">
    <name type="scientific">Angomonas deanei</name>
    <dbReference type="NCBI Taxonomy" id="59799"/>
    <lineage>
        <taxon>Eukaryota</taxon>
        <taxon>Discoba</taxon>
        <taxon>Euglenozoa</taxon>
        <taxon>Kinetoplastea</taxon>
        <taxon>Metakinetoplastina</taxon>
        <taxon>Trypanosomatida</taxon>
        <taxon>Trypanosomatidae</taxon>
        <taxon>Strigomonadinae</taxon>
        <taxon>Angomonas</taxon>
    </lineage>
</organism>
<reference evidence="1 2" key="1">
    <citation type="submission" date="2020-08" db="EMBL/GenBank/DDBJ databases">
        <authorList>
            <person name="Newling K."/>
            <person name="Davey J."/>
            <person name="Forrester S."/>
        </authorList>
    </citation>
    <scope>NUCLEOTIDE SEQUENCE [LARGE SCALE GENOMIC DNA]</scope>
    <source>
        <strain evidence="2">Crithidia deanei Carvalho (ATCC PRA-265)</strain>
    </source>
</reference>
<gene>
    <name evidence="1" type="ORF">ADEAN_000702300</name>
</gene>
<dbReference type="EMBL" id="LR877158">
    <property type="protein sequence ID" value="CAD2219515.1"/>
    <property type="molecule type" value="Genomic_DNA"/>
</dbReference>
<evidence type="ECO:0000313" key="1">
    <source>
        <dbReference type="EMBL" id="CAD2219515.1"/>
    </source>
</evidence>
<name>A0A7G2CJG0_9TRYP</name>
<proteinExistence type="predicted"/>
<evidence type="ECO:0008006" key="3">
    <source>
        <dbReference type="Google" id="ProtNLM"/>
    </source>
</evidence>
<evidence type="ECO:0000313" key="2">
    <source>
        <dbReference type="Proteomes" id="UP000515908"/>
    </source>
</evidence>
<keyword evidence="2" id="KW-1185">Reference proteome</keyword>
<dbReference type="Proteomes" id="UP000515908">
    <property type="component" value="Chromosome 14"/>
</dbReference>
<accession>A0A7G2CJG0</accession>
<sequence length="276" mass="29880">MGAGDGKEVPYFLRPQPKITTEVAHLLSKFSFNETAQVLFYRVHRGLPTTSLAFPSEGNTHAVLCGSRRHTEVKGLNLEQSPSDEVHCAPISFIPSFAGGVETLCLTKNDRDVLVAVAGQPLVVVCTHWKGSPSFTTVDVPAPVVQFLPAGNATLHESDLYFLRFDQLETIALVQCNPLLGLQVLSFVSTGLYRGVGGIPRRVDCSACRLYILLETGHLLVCHYTTVEGHLHCAPVGVAAVGYVSAMSAIQFDTHCSLLALADKECDVSMIPSFHF</sequence>
<dbReference type="VEuPathDB" id="TriTrypDB:ADEAN_000702300"/>
<dbReference type="AlphaFoldDB" id="A0A7G2CJG0"/>